<dbReference type="InterPro" id="IPR043167">
    <property type="entry name" value="LpxI_C_sf"/>
</dbReference>
<organism evidence="3 4">
    <name type="scientific">Brucella grignonensis</name>
    <dbReference type="NCBI Taxonomy" id="94627"/>
    <lineage>
        <taxon>Bacteria</taxon>
        <taxon>Pseudomonadati</taxon>
        <taxon>Pseudomonadota</taxon>
        <taxon>Alphaproteobacteria</taxon>
        <taxon>Hyphomicrobiales</taxon>
        <taxon>Brucellaceae</taxon>
        <taxon>Brucella/Ochrobactrum group</taxon>
        <taxon>Brucella</taxon>
    </lineage>
</organism>
<proteinExistence type="predicted"/>
<feature type="domain" description="LpxI C-terminal" evidence="1">
    <location>
        <begin position="154"/>
        <end position="286"/>
    </location>
</feature>
<evidence type="ECO:0000259" key="1">
    <source>
        <dbReference type="Pfam" id="PF06230"/>
    </source>
</evidence>
<evidence type="ECO:0000313" key="3">
    <source>
        <dbReference type="EMBL" id="OYR16129.1"/>
    </source>
</evidence>
<comment type="caution">
    <text evidence="3">The sequence shown here is derived from an EMBL/GenBank/DDBJ whole genome shotgun (WGS) entry which is preliminary data.</text>
</comment>
<evidence type="ECO:0008006" key="5">
    <source>
        <dbReference type="Google" id="ProtNLM"/>
    </source>
</evidence>
<reference evidence="3 4" key="1">
    <citation type="submission" date="2017-07" db="EMBL/GenBank/DDBJ databases">
        <title>Phylogenetic study on the rhizospheric bacterium Ochrobactrum sp. A44.</title>
        <authorList>
            <person name="Krzyzanowska D.M."/>
            <person name="Ossowicki A."/>
            <person name="Rajewska M."/>
            <person name="Maciag T."/>
            <person name="Kaczynski Z."/>
            <person name="Czerwicka M."/>
            <person name="Jafra S."/>
        </authorList>
    </citation>
    <scope>NUCLEOTIDE SEQUENCE [LARGE SCALE GENOMIC DNA]</scope>
    <source>
        <strain evidence="3 4">OgA9a</strain>
    </source>
</reference>
<dbReference type="EMBL" id="NNRL01000153">
    <property type="protein sequence ID" value="OYR16129.1"/>
    <property type="molecule type" value="Genomic_DNA"/>
</dbReference>
<dbReference type="Proteomes" id="UP000216478">
    <property type="component" value="Unassembled WGS sequence"/>
</dbReference>
<evidence type="ECO:0000259" key="2">
    <source>
        <dbReference type="Pfam" id="PF17930"/>
    </source>
</evidence>
<dbReference type="InterPro" id="IPR010415">
    <property type="entry name" value="LpxI_C"/>
</dbReference>
<protein>
    <recommendedName>
        <fullName evidence="5">Phosphatidate cytidyltransferase</fullName>
    </recommendedName>
</protein>
<dbReference type="PANTHER" id="PTHR39962">
    <property type="entry name" value="BLL4848 PROTEIN"/>
    <property type="match status" value="1"/>
</dbReference>
<keyword evidence="4" id="KW-1185">Reference proteome</keyword>
<feature type="domain" description="LpxI N-terminal" evidence="2">
    <location>
        <begin position="18"/>
        <end position="147"/>
    </location>
</feature>
<dbReference type="RefSeq" id="WP_094539687.1">
    <property type="nucleotide sequence ID" value="NZ_JBHEER010000002.1"/>
</dbReference>
<gene>
    <name evidence="3" type="ORF">CEV33_0181</name>
</gene>
<dbReference type="Gene3D" id="3.40.50.20">
    <property type="match status" value="1"/>
</dbReference>
<dbReference type="InterPro" id="IPR041255">
    <property type="entry name" value="LpxI_N"/>
</dbReference>
<dbReference type="Pfam" id="PF06230">
    <property type="entry name" value="LpxI_C"/>
    <property type="match status" value="1"/>
</dbReference>
<accession>A0A256FMS6</accession>
<sequence length="298" mass="31823">MTVTTLDSGQSVIKRTRTAIIAGNGLLPIKVAEALKADGNPPFVLPLRGEADASLYNYDHQEISAVDFGMLMRAMRSAGVSQVVLAGGLRNRPHLSDLKLNWPTIRAVRYVLTALSQGDDALLRAFMRLLERYGFKMVGAHEVVPDLLSPEPARCLTRLAPDSRERGNIALAMEAALRLGELDVGQGAIAAGGRVVALEGAEGTDLMIERVFALREEGRISRRGGVLVKMAKPRQDERADLPAIGVSTVENAARAGLSGIAIEAGRTFILGLAETLAAANEKGLFIETISRSTKDTTG</sequence>
<dbReference type="PANTHER" id="PTHR39962:SF1">
    <property type="entry name" value="LPXI FAMILY PROTEIN"/>
    <property type="match status" value="1"/>
</dbReference>
<name>A0A256FMS6_9HYPH</name>
<dbReference type="Pfam" id="PF17930">
    <property type="entry name" value="LpxI_N"/>
    <property type="match status" value="1"/>
</dbReference>
<dbReference type="InterPro" id="IPR053174">
    <property type="entry name" value="LpxI"/>
</dbReference>
<dbReference type="OrthoDB" id="9789836at2"/>
<dbReference type="Gene3D" id="3.40.140.80">
    <property type="match status" value="1"/>
</dbReference>
<evidence type="ECO:0000313" key="4">
    <source>
        <dbReference type="Proteomes" id="UP000216478"/>
    </source>
</evidence>
<dbReference type="AlphaFoldDB" id="A0A256FMS6"/>